<dbReference type="PATRIC" id="fig|366394.8.peg.2229"/>
<name>A6ULA9_SINMW</name>
<feature type="compositionally biased region" description="Low complexity" evidence="1">
    <location>
        <begin position="58"/>
        <end position="71"/>
    </location>
</feature>
<dbReference type="HOGENOM" id="CLU_1676679_0_0_5"/>
<feature type="compositionally biased region" description="Basic and acidic residues" evidence="1">
    <location>
        <begin position="42"/>
        <end position="53"/>
    </location>
</feature>
<keyword evidence="2" id="KW-0614">Plasmid</keyword>
<dbReference type="GeneID" id="61614199"/>
<dbReference type="KEGG" id="smd:Smed_5718"/>
<dbReference type="EMBL" id="CP000740">
    <property type="protein sequence ID" value="ABR64439.1"/>
    <property type="molecule type" value="Genomic_DNA"/>
</dbReference>
<protein>
    <submittedName>
        <fullName evidence="2">Uncharacterized protein</fullName>
    </submittedName>
</protein>
<dbReference type="AlphaFoldDB" id="A6ULA9"/>
<dbReference type="Proteomes" id="UP000001108">
    <property type="component" value="Plasmid pSMED02"/>
</dbReference>
<geneLocation type="plasmid" evidence="2 3">
    <name>pSMED02</name>
</geneLocation>
<evidence type="ECO:0000313" key="2">
    <source>
        <dbReference type="EMBL" id="ABR64439.1"/>
    </source>
</evidence>
<sequence>MEAFHVSDYRLKKLSACRQSDSHRYDHTCRLEDRLMAQMRELEQQHESRDRKTYLPPSSASSGSSAFASHAGANEPQSRFLTHSPACLALRNLSGAFDGIVILLRELATAFSWSGTAIIGIDYALKAGGAPDNRFAICSQVFGAEGSGLVFVVFNAF</sequence>
<dbReference type="OrthoDB" id="530017at2"/>
<organism evidence="2 3">
    <name type="scientific">Sinorhizobium medicae (strain WSM419)</name>
    <name type="common">Ensifer medicae</name>
    <dbReference type="NCBI Taxonomy" id="366394"/>
    <lineage>
        <taxon>Bacteria</taxon>
        <taxon>Pseudomonadati</taxon>
        <taxon>Pseudomonadota</taxon>
        <taxon>Alphaproteobacteria</taxon>
        <taxon>Hyphomicrobiales</taxon>
        <taxon>Rhizobiaceae</taxon>
        <taxon>Sinorhizobium/Ensifer group</taxon>
        <taxon>Sinorhizobium</taxon>
    </lineage>
</organism>
<reference evidence="3" key="1">
    <citation type="submission" date="2007-06" db="EMBL/GenBank/DDBJ databases">
        <title>Complete sequence of Sinorhizobium medicae WSM419 plasmid pSMED02.</title>
        <authorList>
            <consortium name="US DOE Joint Genome Institute"/>
            <person name="Copeland A."/>
            <person name="Lucas S."/>
            <person name="Lapidus A."/>
            <person name="Barry K."/>
            <person name="Glavina del Rio T."/>
            <person name="Dalin E."/>
            <person name="Tice H."/>
            <person name="Pitluck S."/>
            <person name="Chain P."/>
            <person name="Malfatti S."/>
            <person name="Shin M."/>
            <person name="Vergez L."/>
            <person name="Schmutz J."/>
            <person name="Larimer F."/>
            <person name="Land M."/>
            <person name="Hauser L."/>
            <person name="Kyrpides N."/>
            <person name="Mikhailova N."/>
            <person name="Reeve W.G."/>
            <person name="Richardson P."/>
        </authorList>
    </citation>
    <scope>NUCLEOTIDE SEQUENCE [LARGE SCALE GENOMIC DNA]</scope>
    <source>
        <strain evidence="3">WSM419</strain>
        <plasmid evidence="3">Plasmid pSMED02</plasmid>
    </source>
</reference>
<reference evidence="2 3" key="2">
    <citation type="journal article" date="2010" name="Stand. Genomic Sci.">
        <title>Complete genome sequence of the Medicago microsymbiont Ensifer (Sinorhizobium) medicae strain WSM419.</title>
        <authorList>
            <person name="Reeve W."/>
            <person name="Chain P."/>
            <person name="O'Hara G."/>
            <person name="Ardley J."/>
            <person name="Nandesena K."/>
            <person name="Brau L."/>
            <person name="Tiwari R."/>
            <person name="Malfatti S."/>
            <person name="Kiss H."/>
            <person name="Lapidus A."/>
            <person name="Copeland A."/>
            <person name="Nolan M."/>
            <person name="Land M."/>
            <person name="Hauser L."/>
            <person name="Chang Y.J."/>
            <person name="Ivanova N."/>
            <person name="Mavromatis K."/>
            <person name="Markowitz V."/>
            <person name="Kyrpides N."/>
            <person name="Gollagher M."/>
            <person name="Yates R."/>
            <person name="Dilworth M."/>
            <person name="Howieson J."/>
        </authorList>
    </citation>
    <scope>NUCLEOTIDE SEQUENCE [LARGE SCALE GENOMIC DNA]</scope>
    <source>
        <strain evidence="2 3">WSM419</strain>
        <plasmid evidence="3">Plasmid pSMED02</plasmid>
    </source>
</reference>
<gene>
    <name evidence="2" type="ordered locus">Smed_5718</name>
</gene>
<dbReference type="RefSeq" id="WP_011970547.1">
    <property type="nucleotide sequence ID" value="NC_009621.1"/>
</dbReference>
<feature type="region of interest" description="Disordered" evidence="1">
    <location>
        <begin position="42"/>
        <end position="71"/>
    </location>
</feature>
<accession>A6ULA9</accession>
<evidence type="ECO:0000256" key="1">
    <source>
        <dbReference type="SAM" id="MobiDB-lite"/>
    </source>
</evidence>
<evidence type="ECO:0000313" key="3">
    <source>
        <dbReference type="Proteomes" id="UP000001108"/>
    </source>
</evidence>
<proteinExistence type="predicted"/>